<dbReference type="RefSeq" id="WP_010282868.1">
    <property type="nucleotide sequence ID" value="NZ_JAVRET010000006.1"/>
</dbReference>
<comment type="caution">
    <text evidence="2">The sequence shown here is derived from an EMBL/GenBank/DDBJ whole genome shotgun (WGS) entry which is preliminary data.</text>
</comment>
<feature type="region of interest" description="Disordered" evidence="1">
    <location>
        <begin position="27"/>
        <end position="52"/>
    </location>
</feature>
<evidence type="ECO:0008006" key="4">
    <source>
        <dbReference type="Google" id="ProtNLM"/>
    </source>
</evidence>
<sequence length="52" mass="5850">MLSMALRLRDEKDMSLRDIAKRLVITGTEKGSTPHRPPSCGCGANTTKRRRH</sequence>
<name>A0ABU2QV07_9ACTN</name>
<keyword evidence="3" id="KW-1185">Reference proteome</keyword>
<dbReference type="Proteomes" id="UP001183610">
    <property type="component" value="Unassembled WGS sequence"/>
</dbReference>
<evidence type="ECO:0000313" key="3">
    <source>
        <dbReference type="Proteomes" id="UP001183610"/>
    </source>
</evidence>
<gene>
    <name evidence="2" type="ORF">RM698_04365</name>
</gene>
<accession>A0ABU2QV07</accession>
<reference evidence="3" key="1">
    <citation type="submission" date="2023-07" db="EMBL/GenBank/DDBJ databases">
        <title>30 novel species of actinomycetes from the DSMZ collection.</title>
        <authorList>
            <person name="Nouioui I."/>
        </authorList>
    </citation>
    <scope>NUCLEOTIDE SEQUENCE [LARGE SCALE GENOMIC DNA]</scope>
    <source>
        <strain evidence="3">DSM 41979</strain>
    </source>
</reference>
<organism evidence="2 3">
    <name type="scientific">Streptomyces evansiae</name>
    <dbReference type="NCBI Taxonomy" id="3075535"/>
    <lineage>
        <taxon>Bacteria</taxon>
        <taxon>Bacillati</taxon>
        <taxon>Actinomycetota</taxon>
        <taxon>Actinomycetes</taxon>
        <taxon>Kitasatosporales</taxon>
        <taxon>Streptomycetaceae</taxon>
        <taxon>Streptomyces</taxon>
    </lineage>
</organism>
<evidence type="ECO:0000313" key="2">
    <source>
        <dbReference type="EMBL" id="MDT0408287.1"/>
    </source>
</evidence>
<dbReference type="EMBL" id="JAVRET010000006">
    <property type="protein sequence ID" value="MDT0408287.1"/>
    <property type="molecule type" value="Genomic_DNA"/>
</dbReference>
<evidence type="ECO:0000256" key="1">
    <source>
        <dbReference type="SAM" id="MobiDB-lite"/>
    </source>
</evidence>
<protein>
    <recommendedName>
        <fullName evidence="4">XRE family transcriptional regulator</fullName>
    </recommendedName>
</protein>
<proteinExistence type="predicted"/>